<dbReference type="Pfam" id="PF04122">
    <property type="entry name" value="CW_binding_2"/>
    <property type="match status" value="1"/>
</dbReference>
<evidence type="ECO:0000313" key="1">
    <source>
        <dbReference type="EMBL" id="TYS75772.1"/>
    </source>
</evidence>
<dbReference type="InterPro" id="IPR007253">
    <property type="entry name" value="Cell_wall-bd_2"/>
</dbReference>
<protein>
    <submittedName>
        <fullName evidence="1">Uncharacterized protein</fullName>
    </submittedName>
</protein>
<dbReference type="SUPFAM" id="SSF53850">
    <property type="entry name" value="Periplasmic binding protein-like II"/>
    <property type="match status" value="1"/>
</dbReference>
<evidence type="ECO:0000313" key="2">
    <source>
        <dbReference type="Proteomes" id="UP000325054"/>
    </source>
</evidence>
<name>A0A5D4TMS5_9BACI</name>
<dbReference type="Proteomes" id="UP000325054">
    <property type="component" value="Unassembled WGS sequence"/>
</dbReference>
<comment type="caution">
    <text evidence="1">The sequence shown here is derived from an EMBL/GenBank/DDBJ whole genome shotgun (WGS) entry which is preliminary data.</text>
</comment>
<organism evidence="1 2">
    <name type="scientific">Rossellomorea aquimaris</name>
    <dbReference type="NCBI Taxonomy" id="189382"/>
    <lineage>
        <taxon>Bacteria</taxon>
        <taxon>Bacillati</taxon>
        <taxon>Bacillota</taxon>
        <taxon>Bacilli</taxon>
        <taxon>Bacillales</taxon>
        <taxon>Bacillaceae</taxon>
        <taxon>Rossellomorea</taxon>
    </lineage>
</organism>
<reference evidence="1 2" key="1">
    <citation type="submission" date="2019-08" db="EMBL/GenBank/DDBJ databases">
        <title>Bacillus genomes from the desert of Cuatro Cienegas, Coahuila.</title>
        <authorList>
            <person name="Olmedo-Alvarez G."/>
        </authorList>
    </citation>
    <scope>NUCLEOTIDE SEQUENCE [LARGE SCALE GENOMIC DNA]</scope>
    <source>
        <strain evidence="1 2">CH451a_14T</strain>
    </source>
</reference>
<proteinExistence type="predicted"/>
<dbReference type="EMBL" id="VTEW01000015">
    <property type="protein sequence ID" value="TYS75772.1"/>
    <property type="molecule type" value="Genomic_DNA"/>
</dbReference>
<dbReference type="OrthoDB" id="9768630at2"/>
<gene>
    <name evidence="1" type="ORF">FZC80_16350</name>
</gene>
<sequence>MSSMIALSLAACSGSDEAGADGGEKVTLDFWAFGATNYEELLKEYEEQNPNVEAGLPTDPEEAGVKLKEATGKPFVVSMEMACRAYLDDYPDAVAASALAKKMNAEILLVHPTRDMEQ</sequence>
<dbReference type="Gene3D" id="3.40.190.10">
    <property type="entry name" value="Periplasmic binding protein-like II"/>
    <property type="match status" value="1"/>
</dbReference>
<accession>A0A5D4TMS5</accession>
<dbReference type="AlphaFoldDB" id="A0A5D4TMS5"/>